<evidence type="ECO:0000256" key="1">
    <source>
        <dbReference type="ARBA" id="ARBA00023065"/>
    </source>
</evidence>
<dbReference type="PANTHER" id="PTHR45711:SF6">
    <property type="entry name" value="CHLORIDE CHANNEL PROTEIN"/>
    <property type="match status" value="1"/>
</dbReference>
<dbReference type="GO" id="GO:0005886">
    <property type="term" value="C:plasma membrane"/>
    <property type="evidence" value="ECO:0007669"/>
    <property type="project" value="TreeGrafter"/>
</dbReference>
<keyword evidence="2" id="KW-0812">Transmembrane</keyword>
<keyword evidence="1" id="KW-0406">Ion transport</keyword>
<sequence>QSETTCLISPTQSRTLQSTFYPFRTKKRTRIELETSIMMGDDDIVSTSDTVPAVVHAEQSSRSALKYRGTNGSNFIALNDSDEITIDDASPPIERDLARDRLRHKFIVKRSKTSLGKLCSLWDAGSGWICVLMDGICADRFWLDREHCCWSANDSVYKDADCSAWTSWPEMMQFYERNFFYYVMELFFYCGWSVLMTGVTVALVKVLYYVDNSINFFYFVCK</sequence>
<dbReference type="GO" id="GO:0005769">
    <property type="term" value="C:early endosome"/>
    <property type="evidence" value="ECO:0007669"/>
    <property type="project" value="TreeGrafter"/>
</dbReference>
<evidence type="ECO:0000256" key="2">
    <source>
        <dbReference type="SAM" id="Phobius"/>
    </source>
</evidence>
<dbReference type="Proteomes" id="UP000267606">
    <property type="component" value="Unassembled WGS sequence"/>
</dbReference>
<gene>
    <name evidence="3" type="ORF">OFLC_LOCUS8795</name>
</gene>
<evidence type="ECO:0000313" key="4">
    <source>
        <dbReference type="Proteomes" id="UP000267606"/>
    </source>
</evidence>
<dbReference type="STRING" id="387005.A0A183HMT3"/>
<dbReference type="PANTHER" id="PTHR45711">
    <property type="entry name" value="CHLORIDE CHANNEL PROTEIN"/>
    <property type="match status" value="1"/>
</dbReference>
<dbReference type="EMBL" id="UZAJ01010243">
    <property type="protein sequence ID" value="VDO57443.1"/>
    <property type="molecule type" value="Genomic_DNA"/>
</dbReference>
<keyword evidence="2" id="KW-0472">Membrane</keyword>
<dbReference type="GO" id="GO:0005247">
    <property type="term" value="F:voltage-gated chloride channel activity"/>
    <property type="evidence" value="ECO:0007669"/>
    <property type="project" value="TreeGrafter"/>
</dbReference>
<dbReference type="GO" id="GO:0005794">
    <property type="term" value="C:Golgi apparatus"/>
    <property type="evidence" value="ECO:0007669"/>
    <property type="project" value="TreeGrafter"/>
</dbReference>
<keyword evidence="4" id="KW-1185">Reference proteome</keyword>
<feature type="transmembrane region" description="Helical" evidence="2">
    <location>
        <begin position="179"/>
        <end position="210"/>
    </location>
</feature>
<organism evidence="5">
    <name type="scientific">Onchocerca flexuosa</name>
    <dbReference type="NCBI Taxonomy" id="387005"/>
    <lineage>
        <taxon>Eukaryota</taxon>
        <taxon>Metazoa</taxon>
        <taxon>Ecdysozoa</taxon>
        <taxon>Nematoda</taxon>
        <taxon>Chromadorea</taxon>
        <taxon>Rhabditida</taxon>
        <taxon>Spirurina</taxon>
        <taxon>Spiruromorpha</taxon>
        <taxon>Filarioidea</taxon>
        <taxon>Onchocercidae</taxon>
        <taxon>Onchocerca</taxon>
    </lineage>
</organism>
<keyword evidence="1" id="KW-0813">Transport</keyword>
<proteinExistence type="predicted"/>
<evidence type="ECO:0000313" key="3">
    <source>
        <dbReference type="EMBL" id="VDO57443.1"/>
    </source>
</evidence>
<accession>A0A183HMT3</accession>
<name>A0A183HMT3_9BILA</name>
<reference evidence="5" key="1">
    <citation type="submission" date="2016-06" db="UniProtKB">
        <authorList>
            <consortium name="WormBaseParasite"/>
        </authorList>
    </citation>
    <scope>IDENTIFICATION</scope>
</reference>
<protein>
    <submittedName>
        <fullName evidence="5">Ion_trans domain-containing protein</fullName>
    </submittedName>
</protein>
<dbReference type="WBParaSite" id="OFLC_0000879401-mRNA-1">
    <property type="protein sequence ID" value="OFLC_0000879401-mRNA-1"/>
    <property type="gene ID" value="OFLC_0000879401"/>
</dbReference>
<reference evidence="3 4" key="2">
    <citation type="submission" date="2018-11" db="EMBL/GenBank/DDBJ databases">
        <authorList>
            <consortium name="Pathogen Informatics"/>
        </authorList>
    </citation>
    <scope>NUCLEOTIDE SEQUENCE [LARGE SCALE GENOMIC DNA]</scope>
</reference>
<dbReference type="GO" id="GO:0008021">
    <property type="term" value="C:synaptic vesicle"/>
    <property type="evidence" value="ECO:0007669"/>
    <property type="project" value="TreeGrafter"/>
</dbReference>
<keyword evidence="2" id="KW-1133">Transmembrane helix</keyword>
<evidence type="ECO:0000313" key="5">
    <source>
        <dbReference type="WBParaSite" id="OFLC_0000879401-mRNA-1"/>
    </source>
</evidence>
<dbReference type="AlphaFoldDB" id="A0A183HMT3"/>